<protein>
    <submittedName>
        <fullName evidence="2">Uncharacterized protein</fullName>
    </submittedName>
</protein>
<keyword evidence="1" id="KW-0472">Membrane</keyword>
<accession>A0A6I4VQ55</accession>
<dbReference type="RefSeq" id="WP_160799559.1">
    <property type="nucleotide sequence ID" value="NZ_WUUL01000001.1"/>
</dbReference>
<keyword evidence="1" id="KW-1133">Transmembrane helix</keyword>
<dbReference type="EMBL" id="WUUL01000001">
    <property type="protein sequence ID" value="MXQ52548.1"/>
    <property type="molecule type" value="Genomic_DNA"/>
</dbReference>
<gene>
    <name evidence="2" type="ORF">GSM42_02015</name>
</gene>
<dbReference type="Proteomes" id="UP000430692">
    <property type="component" value="Unassembled WGS sequence"/>
</dbReference>
<organism evidence="2 3">
    <name type="scientific">Shimazuella alba</name>
    <dbReference type="NCBI Taxonomy" id="2690964"/>
    <lineage>
        <taxon>Bacteria</taxon>
        <taxon>Bacillati</taxon>
        <taxon>Bacillota</taxon>
        <taxon>Bacilli</taxon>
        <taxon>Bacillales</taxon>
        <taxon>Thermoactinomycetaceae</taxon>
        <taxon>Shimazuella</taxon>
    </lineage>
</organism>
<evidence type="ECO:0000313" key="3">
    <source>
        <dbReference type="Proteomes" id="UP000430692"/>
    </source>
</evidence>
<feature type="transmembrane region" description="Helical" evidence="1">
    <location>
        <begin position="6"/>
        <end position="24"/>
    </location>
</feature>
<proteinExistence type="predicted"/>
<name>A0A6I4VQ55_9BACL</name>
<sequence>MKILKTSLIGTFLFINLALILFLWERNQLKIDNNEVPSIANANTHTNKREIITEKISSSRQGDYVVEKHESIEIWYDQKGNKIKRVPTGDHTYLRYWASKKGKIIMDDHDDE</sequence>
<reference evidence="2 3" key="1">
    <citation type="submission" date="2019-12" db="EMBL/GenBank/DDBJ databases">
        <title>Whole-genome analyses of novel actinobacteria.</title>
        <authorList>
            <person name="Sahin N."/>
            <person name="Saygin H."/>
        </authorList>
    </citation>
    <scope>NUCLEOTIDE SEQUENCE [LARGE SCALE GENOMIC DNA]</scope>
    <source>
        <strain evidence="2 3">KC615</strain>
    </source>
</reference>
<comment type="caution">
    <text evidence="2">The sequence shown here is derived from an EMBL/GenBank/DDBJ whole genome shotgun (WGS) entry which is preliminary data.</text>
</comment>
<evidence type="ECO:0000313" key="2">
    <source>
        <dbReference type="EMBL" id="MXQ52548.1"/>
    </source>
</evidence>
<keyword evidence="3" id="KW-1185">Reference proteome</keyword>
<keyword evidence="1" id="KW-0812">Transmembrane</keyword>
<dbReference type="AlphaFoldDB" id="A0A6I4VQ55"/>
<evidence type="ECO:0000256" key="1">
    <source>
        <dbReference type="SAM" id="Phobius"/>
    </source>
</evidence>